<feature type="signal peptide" evidence="1">
    <location>
        <begin position="1"/>
        <end position="24"/>
    </location>
</feature>
<feature type="chain" id="PRO_5011480898" evidence="1">
    <location>
        <begin position="25"/>
        <end position="146"/>
    </location>
</feature>
<dbReference type="EMBL" id="FOJS01000002">
    <property type="protein sequence ID" value="SFA40398.1"/>
    <property type="molecule type" value="Genomic_DNA"/>
</dbReference>
<accession>A0A1I0SLN2</accession>
<dbReference type="AlphaFoldDB" id="A0A1I0SLN2"/>
<evidence type="ECO:0000313" key="3">
    <source>
        <dbReference type="Proteomes" id="UP000198650"/>
    </source>
</evidence>
<dbReference type="STRING" id="186116.SAMN05192569_100277"/>
<dbReference type="Proteomes" id="UP000198650">
    <property type="component" value="Unassembled WGS sequence"/>
</dbReference>
<evidence type="ECO:0000313" key="2">
    <source>
        <dbReference type="EMBL" id="SFA40398.1"/>
    </source>
</evidence>
<sequence>MKKCVAVLLIASLCSLGAYFLATASPKPPVPDVSAAGKKVPVIQGSYCWKAFFSTKCVDWAYAPPLKIGNRQEPVEVAPSSPIKIHFEKEPVSLSVKRKINEEKEINVKMMNQKINAPSESGTYVYHLIVNWRQGDGSYVFRIKVK</sequence>
<protein>
    <submittedName>
        <fullName evidence="2">Uncharacterized protein</fullName>
    </submittedName>
</protein>
<gene>
    <name evidence="2" type="ORF">SAMN05192569_100277</name>
</gene>
<keyword evidence="3" id="KW-1185">Reference proteome</keyword>
<evidence type="ECO:0000256" key="1">
    <source>
        <dbReference type="SAM" id="SignalP"/>
    </source>
</evidence>
<reference evidence="3" key="1">
    <citation type="submission" date="2016-10" db="EMBL/GenBank/DDBJ databases">
        <authorList>
            <person name="Varghese N."/>
            <person name="Submissions S."/>
        </authorList>
    </citation>
    <scope>NUCLEOTIDE SEQUENCE [LARGE SCALE GENOMIC DNA]</scope>
    <source>
        <strain evidence="3">M1</strain>
    </source>
</reference>
<keyword evidence="1" id="KW-0732">Signal</keyword>
<name>A0A1I0SLN2_9BACL</name>
<proteinExistence type="predicted"/>
<organism evidence="2 3">
    <name type="scientific">Parageobacillus thermantarcticus</name>
    <dbReference type="NCBI Taxonomy" id="186116"/>
    <lineage>
        <taxon>Bacteria</taxon>
        <taxon>Bacillati</taxon>
        <taxon>Bacillota</taxon>
        <taxon>Bacilli</taxon>
        <taxon>Bacillales</taxon>
        <taxon>Anoxybacillaceae</taxon>
        <taxon>Parageobacillus</taxon>
    </lineage>
</organism>